<proteinExistence type="predicted"/>
<organism evidence="1 2">
    <name type="scientific">Solanum bulbocastanum</name>
    <name type="common">Wild potato</name>
    <dbReference type="NCBI Taxonomy" id="147425"/>
    <lineage>
        <taxon>Eukaryota</taxon>
        <taxon>Viridiplantae</taxon>
        <taxon>Streptophyta</taxon>
        <taxon>Embryophyta</taxon>
        <taxon>Tracheophyta</taxon>
        <taxon>Spermatophyta</taxon>
        <taxon>Magnoliopsida</taxon>
        <taxon>eudicotyledons</taxon>
        <taxon>Gunneridae</taxon>
        <taxon>Pentapetalae</taxon>
        <taxon>asterids</taxon>
        <taxon>lamiids</taxon>
        <taxon>Solanales</taxon>
        <taxon>Solanaceae</taxon>
        <taxon>Solanoideae</taxon>
        <taxon>Solaneae</taxon>
        <taxon>Solanum</taxon>
    </lineage>
</organism>
<dbReference type="AlphaFoldDB" id="A0AAN8TEB6"/>
<dbReference type="EMBL" id="JBANQN010000006">
    <property type="protein sequence ID" value="KAK6786275.1"/>
    <property type="molecule type" value="Genomic_DNA"/>
</dbReference>
<evidence type="ECO:0000313" key="2">
    <source>
        <dbReference type="Proteomes" id="UP001371456"/>
    </source>
</evidence>
<reference evidence="1 2" key="1">
    <citation type="submission" date="2024-02" db="EMBL/GenBank/DDBJ databases">
        <title>de novo genome assembly of Solanum bulbocastanum strain 11H21.</title>
        <authorList>
            <person name="Hosaka A.J."/>
        </authorList>
    </citation>
    <scope>NUCLEOTIDE SEQUENCE [LARGE SCALE GENOMIC DNA]</scope>
    <source>
        <tissue evidence="1">Young leaves</tissue>
    </source>
</reference>
<evidence type="ECO:0000313" key="1">
    <source>
        <dbReference type="EMBL" id="KAK6786275.1"/>
    </source>
</evidence>
<keyword evidence="2" id="KW-1185">Reference proteome</keyword>
<dbReference type="Proteomes" id="UP001371456">
    <property type="component" value="Unassembled WGS sequence"/>
</dbReference>
<comment type="caution">
    <text evidence="1">The sequence shown here is derived from an EMBL/GenBank/DDBJ whole genome shotgun (WGS) entry which is preliminary data.</text>
</comment>
<sequence>MRTPIYSFRIEELRSEQNPFSQSDLSDMTYGLYEAGLSSLTHVMILFASCLTWHATSFAMWHQKRAL</sequence>
<protein>
    <submittedName>
        <fullName evidence="1">Uncharacterized protein</fullName>
    </submittedName>
</protein>
<name>A0AAN8TEB6_SOLBU</name>
<gene>
    <name evidence="1" type="ORF">RDI58_014800</name>
</gene>
<accession>A0AAN8TEB6</accession>